<keyword evidence="2" id="KW-1133">Transmembrane helix</keyword>
<reference evidence="4 5" key="1">
    <citation type="journal article" date="2013" name="BMC Genomics">
        <title>Genomics-driven discovery of the pneumocandin biosynthetic gene cluster in the fungus Glarea lozoyensis.</title>
        <authorList>
            <person name="Chen L."/>
            <person name="Yue Q."/>
            <person name="Zhang X."/>
            <person name="Xiang M."/>
            <person name="Wang C."/>
            <person name="Li S."/>
            <person name="Che Y."/>
            <person name="Ortiz-Lopez F.J."/>
            <person name="Bills G.F."/>
            <person name="Liu X."/>
            <person name="An Z."/>
        </authorList>
    </citation>
    <scope>NUCLEOTIDE SEQUENCE [LARGE SCALE GENOMIC DNA]</scope>
    <source>
        <strain evidence="5">ATCC 20868 / MF5171</strain>
    </source>
</reference>
<keyword evidence="5" id="KW-1185">Reference proteome</keyword>
<evidence type="ECO:0000313" key="4">
    <source>
        <dbReference type="EMBL" id="EPE34366.1"/>
    </source>
</evidence>
<keyword evidence="2" id="KW-0812">Transmembrane</keyword>
<dbReference type="HOGENOM" id="CLU_2026968_0_0_1"/>
<proteinExistence type="predicted"/>
<dbReference type="KEGG" id="glz:GLAREA_10060"/>
<protein>
    <submittedName>
        <fullName evidence="4">Uncharacterized protein</fullName>
    </submittedName>
</protein>
<name>S3DQR9_GLAL2</name>
<evidence type="ECO:0000256" key="3">
    <source>
        <dbReference type="SAM" id="SignalP"/>
    </source>
</evidence>
<feature type="transmembrane region" description="Helical" evidence="2">
    <location>
        <begin position="60"/>
        <end position="86"/>
    </location>
</feature>
<accession>S3DQR9</accession>
<keyword evidence="3" id="KW-0732">Signal</keyword>
<sequence length="122" mass="13252">MPLLTINHIFLTFLYISLTRAFSFVPKAHCTTIEARKKNPKSGTPKVAIEGEEGLSYGEIAGIVVGCVIALVILALVAWCVYRVWVRKREGKRNSRTGEGGMELMSGVEGKTGLNGAEEAVK</sequence>
<gene>
    <name evidence="4" type="ORF">GLAREA_10060</name>
</gene>
<dbReference type="EMBL" id="KE145356">
    <property type="protein sequence ID" value="EPE34366.1"/>
    <property type="molecule type" value="Genomic_DNA"/>
</dbReference>
<organism evidence="4 5">
    <name type="scientific">Glarea lozoyensis (strain ATCC 20868 / MF5171)</name>
    <dbReference type="NCBI Taxonomy" id="1116229"/>
    <lineage>
        <taxon>Eukaryota</taxon>
        <taxon>Fungi</taxon>
        <taxon>Dikarya</taxon>
        <taxon>Ascomycota</taxon>
        <taxon>Pezizomycotina</taxon>
        <taxon>Leotiomycetes</taxon>
        <taxon>Helotiales</taxon>
        <taxon>Helotiaceae</taxon>
        <taxon>Glarea</taxon>
    </lineage>
</organism>
<feature type="region of interest" description="Disordered" evidence="1">
    <location>
        <begin position="91"/>
        <end position="122"/>
    </location>
</feature>
<keyword evidence="2" id="KW-0472">Membrane</keyword>
<evidence type="ECO:0000256" key="2">
    <source>
        <dbReference type="SAM" id="Phobius"/>
    </source>
</evidence>
<evidence type="ECO:0000313" key="5">
    <source>
        <dbReference type="Proteomes" id="UP000016922"/>
    </source>
</evidence>
<dbReference type="Proteomes" id="UP000016922">
    <property type="component" value="Unassembled WGS sequence"/>
</dbReference>
<feature type="signal peptide" evidence="3">
    <location>
        <begin position="1"/>
        <end position="21"/>
    </location>
</feature>
<dbReference type="RefSeq" id="XP_008078301.1">
    <property type="nucleotide sequence ID" value="XM_008080110.1"/>
</dbReference>
<dbReference type="AlphaFoldDB" id="S3DQR9"/>
<dbReference type="GeneID" id="19469107"/>
<evidence type="ECO:0000256" key="1">
    <source>
        <dbReference type="SAM" id="MobiDB-lite"/>
    </source>
</evidence>
<dbReference type="OrthoDB" id="10042078at2759"/>
<feature type="chain" id="PRO_5004520011" evidence="3">
    <location>
        <begin position="22"/>
        <end position="122"/>
    </location>
</feature>